<feature type="region of interest" description="Disordered" evidence="1">
    <location>
        <begin position="51"/>
        <end position="83"/>
    </location>
</feature>
<name>A0A7J6WJ48_THATH</name>
<proteinExistence type="predicted"/>
<reference evidence="2 3" key="1">
    <citation type="submission" date="2020-06" db="EMBL/GenBank/DDBJ databases">
        <title>Transcriptomic and genomic resources for Thalictrum thalictroides and T. hernandezii: Facilitating candidate gene discovery in an emerging model plant lineage.</title>
        <authorList>
            <person name="Arias T."/>
            <person name="Riano-Pachon D.M."/>
            <person name="Di Stilio V.S."/>
        </authorList>
    </citation>
    <scope>NUCLEOTIDE SEQUENCE [LARGE SCALE GENOMIC DNA]</scope>
    <source>
        <strain evidence="3">cv. WT478/WT964</strain>
        <tissue evidence="2">Leaves</tissue>
    </source>
</reference>
<comment type="caution">
    <text evidence="2">The sequence shown here is derived from an EMBL/GenBank/DDBJ whole genome shotgun (WGS) entry which is preliminary data.</text>
</comment>
<protein>
    <submittedName>
        <fullName evidence="2">Uncharacterized protein</fullName>
    </submittedName>
</protein>
<sequence>MEETRIVKQILNMQFKQNKEKMAVAFTELSYIDVQDFEVTGLIPIELCEADTSENSNSKGAPRKDKVSRNYSVRNGIPISNRF</sequence>
<organism evidence="2 3">
    <name type="scientific">Thalictrum thalictroides</name>
    <name type="common">Rue-anemone</name>
    <name type="synonym">Anemone thalictroides</name>
    <dbReference type="NCBI Taxonomy" id="46969"/>
    <lineage>
        <taxon>Eukaryota</taxon>
        <taxon>Viridiplantae</taxon>
        <taxon>Streptophyta</taxon>
        <taxon>Embryophyta</taxon>
        <taxon>Tracheophyta</taxon>
        <taxon>Spermatophyta</taxon>
        <taxon>Magnoliopsida</taxon>
        <taxon>Ranunculales</taxon>
        <taxon>Ranunculaceae</taxon>
        <taxon>Thalictroideae</taxon>
        <taxon>Thalictrum</taxon>
    </lineage>
</organism>
<evidence type="ECO:0000313" key="2">
    <source>
        <dbReference type="EMBL" id="KAF5196142.1"/>
    </source>
</evidence>
<dbReference type="AlphaFoldDB" id="A0A7J6WJ48"/>
<evidence type="ECO:0000313" key="3">
    <source>
        <dbReference type="Proteomes" id="UP000554482"/>
    </source>
</evidence>
<gene>
    <name evidence="2" type="ORF">FRX31_014271</name>
</gene>
<keyword evidence="3" id="KW-1185">Reference proteome</keyword>
<evidence type="ECO:0000256" key="1">
    <source>
        <dbReference type="SAM" id="MobiDB-lite"/>
    </source>
</evidence>
<dbReference type="EMBL" id="JABWDY010016398">
    <property type="protein sequence ID" value="KAF5196142.1"/>
    <property type="molecule type" value="Genomic_DNA"/>
</dbReference>
<dbReference type="Proteomes" id="UP000554482">
    <property type="component" value="Unassembled WGS sequence"/>
</dbReference>
<accession>A0A7J6WJ48</accession>